<dbReference type="EMBL" id="CP089984">
    <property type="protein sequence ID" value="WXB18044.1"/>
    <property type="molecule type" value="Genomic_DNA"/>
</dbReference>
<dbReference type="InterPro" id="IPR051010">
    <property type="entry name" value="BCAA_transport"/>
</dbReference>
<dbReference type="Pfam" id="PF13458">
    <property type="entry name" value="Peripla_BP_6"/>
    <property type="match status" value="1"/>
</dbReference>
<evidence type="ECO:0000256" key="2">
    <source>
        <dbReference type="ARBA" id="ARBA00022729"/>
    </source>
</evidence>
<dbReference type="InterPro" id="IPR028082">
    <property type="entry name" value="Peripla_BP_I"/>
</dbReference>
<accession>A0ABZ2M6G3</accession>
<dbReference type="PANTHER" id="PTHR30483:SF6">
    <property type="entry name" value="PERIPLASMIC BINDING PROTEIN OF ABC TRANSPORTER FOR NATURAL AMINO ACIDS"/>
    <property type="match status" value="1"/>
</dbReference>
<evidence type="ECO:0000313" key="5">
    <source>
        <dbReference type="Proteomes" id="UP001370348"/>
    </source>
</evidence>
<evidence type="ECO:0000313" key="4">
    <source>
        <dbReference type="EMBL" id="WXB18044.1"/>
    </source>
</evidence>
<keyword evidence="2" id="KW-0732">Signal</keyword>
<evidence type="ECO:0000259" key="3">
    <source>
        <dbReference type="Pfam" id="PF13458"/>
    </source>
</evidence>
<dbReference type="RefSeq" id="WP_394827684.1">
    <property type="nucleotide sequence ID" value="NZ_CP089984.1"/>
</dbReference>
<sequence>MGCREKTATESKPAGESTAASAAAATATSDTIVIGHVGALTGGDATFGTSTDNAFKIAVAEQNKKNGIKGKKIELRSLDDQGKADEASVVATRLITQDKVSLLLGEESSSRSLAVAPIADLNKIPMITATSTNPKVTQDGDKTRPYVFRVCFIDPFQGTVMAKFAHDNLKLTKVAILRDMGNDYSVGLSKYFTAKFTELGGQVVGEVSFKVGDQDFKAQLTALKSKNAEAIYIPAYYTEVALIARQARELGMKLPLLGGDGWDSPKLYDVAKGALDGSYFSNHYSPEDPSPIVQDYIAKYKTTYGVAPDAFAVLGYDAANIAFAAMERAKDLTGPSIREALEQTKDYKGATGTITIDGKHDAVKSAVVMTIEKNQPKYKATIDP</sequence>
<gene>
    <name evidence="4" type="ORF">LZC94_12385</name>
</gene>
<feature type="domain" description="Leucine-binding protein" evidence="3">
    <location>
        <begin position="31"/>
        <end position="374"/>
    </location>
</feature>
<evidence type="ECO:0000256" key="1">
    <source>
        <dbReference type="ARBA" id="ARBA00010062"/>
    </source>
</evidence>
<comment type="similarity">
    <text evidence="1">Belongs to the leucine-binding protein family.</text>
</comment>
<reference evidence="4 5" key="1">
    <citation type="submission" date="2021-12" db="EMBL/GenBank/DDBJ databases">
        <title>Discovery of the Pendulisporaceae a myxobacterial family with distinct sporulation behavior and unique specialized metabolism.</title>
        <authorList>
            <person name="Garcia R."/>
            <person name="Popoff A."/>
            <person name="Bader C.D."/>
            <person name="Loehr J."/>
            <person name="Walesch S."/>
            <person name="Walt C."/>
            <person name="Boldt J."/>
            <person name="Bunk B."/>
            <person name="Haeckl F.J.F.P.J."/>
            <person name="Gunesch A.P."/>
            <person name="Birkelbach J."/>
            <person name="Nuebel U."/>
            <person name="Pietschmann T."/>
            <person name="Bach T."/>
            <person name="Mueller R."/>
        </authorList>
    </citation>
    <scope>NUCLEOTIDE SEQUENCE [LARGE SCALE GENOMIC DNA]</scope>
    <source>
        <strain evidence="4 5">MSr11954</strain>
    </source>
</reference>
<protein>
    <submittedName>
        <fullName evidence="4">ABC transporter substrate-binding protein</fullName>
    </submittedName>
</protein>
<name>A0ABZ2M6G3_9BACT</name>
<dbReference type="Proteomes" id="UP001370348">
    <property type="component" value="Chromosome"/>
</dbReference>
<proteinExistence type="inferred from homology"/>
<keyword evidence="5" id="KW-1185">Reference proteome</keyword>
<dbReference type="SUPFAM" id="SSF53822">
    <property type="entry name" value="Periplasmic binding protein-like I"/>
    <property type="match status" value="1"/>
</dbReference>
<organism evidence="4 5">
    <name type="scientific">Pendulispora albinea</name>
    <dbReference type="NCBI Taxonomy" id="2741071"/>
    <lineage>
        <taxon>Bacteria</taxon>
        <taxon>Pseudomonadati</taxon>
        <taxon>Myxococcota</taxon>
        <taxon>Myxococcia</taxon>
        <taxon>Myxococcales</taxon>
        <taxon>Sorangiineae</taxon>
        <taxon>Pendulisporaceae</taxon>
        <taxon>Pendulispora</taxon>
    </lineage>
</organism>
<dbReference type="Gene3D" id="3.40.50.2300">
    <property type="match status" value="2"/>
</dbReference>
<dbReference type="PANTHER" id="PTHR30483">
    <property type="entry name" value="LEUCINE-SPECIFIC-BINDING PROTEIN"/>
    <property type="match status" value="1"/>
</dbReference>
<dbReference type="InterPro" id="IPR028081">
    <property type="entry name" value="Leu-bd"/>
</dbReference>
<dbReference type="CDD" id="cd06347">
    <property type="entry name" value="PBP1_ABC_LivK_ligand_binding-like"/>
    <property type="match status" value="1"/>
</dbReference>